<feature type="chain" id="PRO_5024905953" description="Secreted protein" evidence="1">
    <location>
        <begin position="37"/>
        <end position="73"/>
    </location>
</feature>
<dbReference type="EMBL" id="ML742116">
    <property type="protein sequence ID" value="KAE8149660.1"/>
    <property type="molecule type" value="Genomic_DNA"/>
</dbReference>
<name>A0A5N6TTN7_ASPAV</name>
<evidence type="ECO:0008006" key="4">
    <source>
        <dbReference type="Google" id="ProtNLM"/>
    </source>
</evidence>
<evidence type="ECO:0000313" key="3">
    <source>
        <dbReference type="Proteomes" id="UP000325780"/>
    </source>
</evidence>
<keyword evidence="3" id="KW-1185">Reference proteome</keyword>
<proteinExistence type="predicted"/>
<evidence type="ECO:0000256" key="1">
    <source>
        <dbReference type="SAM" id="SignalP"/>
    </source>
</evidence>
<feature type="signal peptide" evidence="1">
    <location>
        <begin position="1"/>
        <end position="36"/>
    </location>
</feature>
<protein>
    <recommendedName>
        <fullName evidence="4">Secreted protein</fullName>
    </recommendedName>
</protein>
<sequence length="73" mass="8182">MFFARISANCCRFSRSRFRILMVLCMWVCSPEGLSCLVSSGCVVKSVQDGLDISMRQAPQCLCSLLDQQWGPD</sequence>
<accession>A0A5N6TTN7</accession>
<dbReference type="Proteomes" id="UP000325780">
    <property type="component" value="Unassembled WGS sequence"/>
</dbReference>
<reference evidence="2 3" key="1">
    <citation type="submission" date="2019-04" db="EMBL/GenBank/DDBJ databases">
        <title>Friends and foes A comparative genomics study of 23 Aspergillus species from section Flavi.</title>
        <authorList>
            <consortium name="DOE Joint Genome Institute"/>
            <person name="Kjaerbolling I."/>
            <person name="Vesth T."/>
            <person name="Frisvad J.C."/>
            <person name="Nybo J.L."/>
            <person name="Theobald S."/>
            <person name="Kildgaard S."/>
            <person name="Isbrandt T."/>
            <person name="Kuo A."/>
            <person name="Sato A."/>
            <person name="Lyhne E.K."/>
            <person name="Kogle M.E."/>
            <person name="Wiebenga A."/>
            <person name="Kun R.S."/>
            <person name="Lubbers R.J."/>
            <person name="Makela M.R."/>
            <person name="Barry K."/>
            <person name="Chovatia M."/>
            <person name="Clum A."/>
            <person name="Daum C."/>
            <person name="Haridas S."/>
            <person name="He G."/>
            <person name="LaButti K."/>
            <person name="Lipzen A."/>
            <person name="Mondo S."/>
            <person name="Riley R."/>
            <person name="Salamov A."/>
            <person name="Simmons B.A."/>
            <person name="Magnuson J.K."/>
            <person name="Henrissat B."/>
            <person name="Mortensen U.H."/>
            <person name="Larsen T.O."/>
            <person name="Devries R.P."/>
            <person name="Grigoriev I.V."/>
            <person name="Machida M."/>
            <person name="Baker S.E."/>
            <person name="Andersen M.R."/>
        </authorList>
    </citation>
    <scope>NUCLEOTIDE SEQUENCE [LARGE SCALE GENOMIC DNA]</scope>
    <source>
        <strain evidence="2 3">IBT 18842</strain>
    </source>
</reference>
<keyword evidence="1" id="KW-0732">Signal</keyword>
<gene>
    <name evidence="2" type="ORF">BDV25DRAFT_155885</name>
</gene>
<organism evidence="2 3">
    <name type="scientific">Aspergillus avenaceus</name>
    <dbReference type="NCBI Taxonomy" id="36643"/>
    <lineage>
        <taxon>Eukaryota</taxon>
        <taxon>Fungi</taxon>
        <taxon>Dikarya</taxon>
        <taxon>Ascomycota</taxon>
        <taxon>Pezizomycotina</taxon>
        <taxon>Eurotiomycetes</taxon>
        <taxon>Eurotiomycetidae</taxon>
        <taxon>Eurotiales</taxon>
        <taxon>Aspergillaceae</taxon>
        <taxon>Aspergillus</taxon>
        <taxon>Aspergillus subgen. Circumdati</taxon>
    </lineage>
</organism>
<evidence type="ECO:0000313" key="2">
    <source>
        <dbReference type="EMBL" id="KAE8149660.1"/>
    </source>
</evidence>
<dbReference type="AlphaFoldDB" id="A0A5N6TTN7"/>